<dbReference type="WBParaSite" id="ES5_v2.g11892.t1">
    <property type="protein sequence ID" value="ES5_v2.g11892.t1"/>
    <property type="gene ID" value="ES5_v2.g11892"/>
</dbReference>
<dbReference type="Proteomes" id="UP000887579">
    <property type="component" value="Unplaced"/>
</dbReference>
<sequence length="260" mass="29067">MDEEDPFLARMKKDIESLDDIDDDILNDTENDGSNIKKTADVTIKQCLKTQMEFSQRMLMKLDAMGKKSEELVPVVDGDVVTKIAASEFRAKGLRVQFVFNASILNMLNKVKDADANVREAIEELSKRNKILQLGDGNPKIFQLVDAEEATKELSRYSESLSKDVRDLISTEGGERKRKRFHGAGSINAHGAAGSYAGSYQRRGQIPSLLDLNIPWSNSSLGSSNSNGYRRTQCYSCSGYGHISKDCPAKRNNARRSQYW</sequence>
<protein>
    <submittedName>
        <fullName evidence="2">CCHC-type domain-containing protein</fullName>
    </submittedName>
</protein>
<evidence type="ECO:0000313" key="1">
    <source>
        <dbReference type="Proteomes" id="UP000887579"/>
    </source>
</evidence>
<organism evidence="1 2">
    <name type="scientific">Panagrolaimus sp. ES5</name>
    <dbReference type="NCBI Taxonomy" id="591445"/>
    <lineage>
        <taxon>Eukaryota</taxon>
        <taxon>Metazoa</taxon>
        <taxon>Ecdysozoa</taxon>
        <taxon>Nematoda</taxon>
        <taxon>Chromadorea</taxon>
        <taxon>Rhabditida</taxon>
        <taxon>Tylenchina</taxon>
        <taxon>Panagrolaimomorpha</taxon>
        <taxon>Panagrolaimoidea</taxon>
        <taxon>Panagrolaimidae</taxon>
        <taxon>Panagrolaimus</taxon>
    </lineage>
</organism>
<reference evidence="2" key="1">
    <citation type="submission" date="2022-11" db="UniProtKB">
        <authorList>
            <consortium name="WormBaseParasite"/>
        </authorList>
    </citation>
    <scope>IDENTIFICATION</scope>
</reference>
<accession>A0AC34F456</accession>
<name>A0AC34F456_9BILA</name>
<proteinExistence type="predicted"/>
<evidence type="ECO:0000313" key="2">
    <source>
        <dbReference type="WBParaSite" id="ES5_v2.g11892.t1"/>
    </source>
</evidence>